<gene>
    <name evidence="1" type="ORF">FUAX_24280</name>
</gene>
<evidence type="ECO:0000313" key="1">
    <source>
        <dbReference type="EMBL" id="BDD09996.1"/>
    </source>
</evidence>
<keyword evidence="2" id="KW-1185">Reference proteome</keyword>
<dbReference type="AlphaFoldDB" id="A0AAU9CCY7"/>
<dbReference type="RefSeq" id="WP_338391578.1">
    <property type="nucleotide sequence ID" value="NZ_AP025314.1"/>
</dbReference>
<dbReference type="Proteomes" id="UP001348817">
    <property type="component" value="Chromosome"/>
</dbReference>
<dbReference type="KEGG" id="fax:FUAX_24280"/>
<name>A0AAU9CCY7_9BACT</name>
<evidence type="ECO:0000313" key="2">
    <source>
        <dbReference type="Proteomes" id="UP001348817"/>
    </source>
</evidence>
<dbReference type="EMBL" id="AP025314">
    <property type="protein sequence ID" value="BDD09996.1"/>
    <property type="molecule type" value="Genomic_DNA"/>
</dbReference>
<sequence>MRDNLLQELNLRSRCIETTGELTGIQAGFLRFSNIFRGIFAVVFPVLKVSQSFVYEPHVRA</sequence>
<organism evidence="1 2">
    <name type="scientific">Fulvitalea axinellae</name>
    <dbReference type="NCBI Taxonomy" id="1182444"/>
    <lineage>
        <taxon>Bacteria</taxon>
        <taxon>Pseudomonadati</taxon>
        <taxon>Bacteroidota</taxon>
        <taxon>Cytophagia</taxon>
        <taxon>Cytophagales</taxon>
        <taxon>Persicobacteraceae</taxon>
        <taxon>Fulvitalea</taxon>
    </lineage>
</organism>
<protein>
    <submittedName>
        <fullName evidence="1">Uncharacterized protein</fullName>
    </submittedName>
</protein>
<proteinExistence type="predicted"/>
<reference evidence="1 2" key="1">
    <citation type="submission" date="2021-12" db="EMBL/GenBank/DDBJ databases">
        <title>Genome sequencing of bacteria with rrn-lacking chromosome and rrn-plasmid.</title>
        <authorList>
            <person name="Anda M."/>
            <person name="Iwasaki W."/>
        </authorList>
    </citation>
    <scope>NUCLEOTIDE SEQUENCE [LARGE SCALE GENOMIC DNA]</scope>
    <source>
        <strain evidence="1 2">DSM 100852</strain>
    </source>
</reference>
<accession>A0AAU9CCY7</accession>